<dbReference type="GO" id="GO:0017001">
    <property type="term" value="P:antibiotic catabolic process"/>
    <property type="evidence" value="ECO:0007669"/>
    <property type="project" value="UniProtKB-ARBA"/>
</dbReference>
<keyword evidence="4" id="KW-1185">Reference proteome</keyword>
<sequence length="266" mass="28530">MSAQDWYKLQEIAPGITAIGEPRYHQQNWSYLICGSDAALLFDTGSYYGDMAPVVASLTDLPLSVLPSHMHYDHLGNITAFERIVLPDLPVLRACEADGRVTPSDTLFLGDREDRTPPSFGVADWLAPGSMIDLGRRQLQLIHTPGHSPDSVSLWDAEAGILFAADYLYDGALYAQVPGASLRGYLETAGQLGTLLPADARILGAHGDAKDETSATAPTLDTSVLGRLMICLSDLMMSPAPAEGETLRANVQPGVDILVNSDAHGR</sequence>
<evidence type="ECO:0000256" key="1">
    <source>
        <dbReference type="ARBA" id="ARBA00005250"/>
    </source>
</evidence>
<dbReference type="OrthoDB" id="9773738at2"/>
<dbReference type="InterPro" id="IPR001279">
    <property type="entry name" value="Metallo-B-lactamas"/>
</dbReference>
<dbReference type="EMBL" id="FTNV01000002">
    <property type="protein sequence ID" value="SIS20698.1"/>
    <property type="molecule type" value="Genomic_DNA"/>
</dbReference>
<dbReference type="PANTHER" id="PTHR42951:SF4">
    <property type="entry name" value="ACYL-COENZYME A THIOESTERASE MBLAC2"/>
    <property type="match status" value="1"/>
</dbReference>
<evidence type="ECO:0000313" key="4">
    <source>
        <dbReference type="Proteomes" id="UP000186019"/>
    </source>
</evidence>
<proteinExistence type="inferred from homology"/>
<gene>
    <name evidence="3" type="ORF">SAMN05421666_2614</name>
</gene>
<name>A0A1N7H7Q3_9RHOB</name>
<dbReference type="InterPro" id="IPR050855">
    <property type="entry name" value="NDM-1-like"/>
</dbReference>
<dbReference type="SUPFAM" id="SSF56281">
    <property type="entry name" value="Metallo-hydrolase/oxidoreductase"/>
    <property type="match status" value="1"/>
</dbReference>
<protein>
    <submittedName>
        <fullName evidence="3">Glyoxylase, beta-lactamase superfamily II</fullName>
    </submittedName>
</protein>
<comment type="similarity">
    <text evidence="1">Belongs to the metallo-beta-lactamase superfamily. Class-B beta-lactamase family.</text>
</comment>
<dbReference type="Pfam" id="PF00753">
    <property type="entry name" value="Lactamase_B"/>
    <property type="match status" value="1"/>
</dbReference>
<dbReference type="RefSeq" id="WP_076534631.1">
    <property type="nucleotide sequence ID" value="NZ_FOAC01000003.1"/>
</dbReference>
<dbReference type="InterPro" id="IPR036866">
    <property type="entry name" value="RibonucZ/Hydroxyglut_hydro"/>
</dbReference>
<dbReference type="SMART" id="SM00849">
    <property type="entry name" value="Lactamase_B"/>
    <property type="match status" value="1"/>
</dbReference>
<feature type="domain" description="Metallo-beta-lactamase" evidence="2">
    <location>
        <begin position="27"/>
        <end position="206"/>
    </location>
</feature>
<dbReference type="STRING" id="573024.SAMN05216208_2705"/>
<reference evidence="3 4" key="1">
    <citation type="submission" date="2017-01" db="EMBL/GenBank/DDBJ databases">
        <authorList>
            <person name="Mah S.A."/>
            <person name="Swanson W.J."/>
            <person name="Moy G.W."/>
            <person name="Vacquier V.D."/>
        </authorList>
    </citation>
    <scope>NUCLEOTIDE SEQUENCE [LARGE SCALE GENOMIC DNA]</scope>
    <source>
        <strain evidence="3 4">DSM 29590</strain>
    </source>
</reference>
<dbReference type="Gene3D" id="3.60.15.10">
    <property type="entry name" value="Ribonuclease Z/Hydroxyacylglutathione hydrolase-like"/>
    <property type="match status" value="1"/>
</dbReference>
<dbReference type="AlphaFoldDB" id="A0A1N7H7Q3"/>
<organism evidence="3 4">
    <name type="scientific">Roseovarius nanhaiticus</name>
    <dbReference type="NCBI Taxonomy" id="573024"/>
    <lineage>
        <taxon>Bacteria</taxon>
        <taxon>Pseudomonadati</taxon>
        <taxon>Pseudomonadota</taxon>
        <taxon>Alphaproteobacteria</taxon>
        <taxon>Rhodobacterales</taxon>
        <taxon>Roseobacteraceae</taxon>
        <taxon>Roseovarius</taxon>
    </lineage>
</organism>
<accession>A0A1N7H7Q3</accession>
<dbReference type="PANTHER" id="PTHR42951">
    <property type="entry name" value="METALLO-BETA-LACTAMASE DOMAIN-CONTAINING"/>
    <property type="match status" value="1"/>
</dbReference>
<dbReference type="Proteomes" id="UP000186019">
    <property type="component" value="Unassembled WGS sequence"/>
</dbReference>
<evidence type="ECO:0000313" key="3">
    <source>
        <dbReference type="EMBL" id="SIS20698.1"/>
    </source>
</evidence>
<evidence type="ECO:0000259" key="2">
    <source>
        <dbReference type="SMART" id="SM00849"/>
    </source>
</evidence>